<feature type="chain" id="PRO_5038057724" description="Thioredoxin domain-containing protein" evidence="1">
    <location>
        <begin position="23"/>
        <end position="553"/>
    </location>
</feature>
<feature type="signal peptide" evidence="1">
    <location>
        <begin position="1"/>
        <end position="22"/>
    </location>
</feature>
<dbReference type="AlphaFoldDB" id="A0A927ARD4"/>
<gene>
    <name evidence="2" type="ORF">IC229_15655</name>
</gene>
<proteinExistence type="predicted"/>
<organism evidence="2 3">
    <name type="scientific">Spirosoma profusum</name>
    <dbReference type="NCBI Taxonomy" id="2771354"/>
    <lineage>
        <taxon>Bacteria</taxon>
        <taxon>Pseudomonadati</taxon>
        <taxon>Bacteroidota</taxon>
        <taxon>Cytophagia</taxon>
        <taxon>Cytophagales</taxon>
        <taxon>Cytophagaceae</taxon>
        <taxon>Spirosoma</taxon>
    </lineage>
</organism>
<comment type="caution">
    <text evidence="2">The sequence shown here is derived from an EMBL/GenBank/DDBJ whole genome shotgun (WGS) entry which is preliminary data.</text>
</comment>
<dbReference type="EMBL" id="JACWZY010000012">
    <property type="protein sequence ID" value="MBD2702086.1"/>
    <property type="molecule type" value="Genomic_DNA"/>
</dbReference>
<evidence type="ECO:0000256" key="1">
    <source>
        <dbReference type="SAM" id="SignalP"/>
    </source>
</evidence>
<dbReference type="Gene3D" id="3.40.30.10">
    <property type="entry name" value="Glutaredoxin"/>
    <property type="match status" value="1"/>
</dbReference>
<dbReference type="Proteomes" id="UP000598820">
    <property type="component" value="Unassembled WGS sequence"/>
</dbReference>
<evidence type="ECO:0008006" key="4">
    <source>
        <dbReference type="Google" id="ProtNLM"/>
    </source>
</evidence>
<accession>A0A927ARD4</accession>
<evidence type="ECO:0000313" key="3">
    <source>
        <dbReference type="Proteomes" id="UP000598820"/>
    </source>
</evidence>
<sequence length="553" mass="62292">MNRRYFYLLLFTGCFHYVSSYAQSVDSVIVTGRIRNLSARLYREAPTVFMSRTNILQANRELVRPAPLNLDGTFRVSLPLIYPQEELFFNYGRISTALLASPGTLTIDLDADSLFSTAVPFKFGGVNAQVNQQFARYKAFEASYPNKPDGKKLSNQVNNMGNEAAYKLVASAYRAPFAAFAAKEKPFPLLVRWVGYTNRYNAAAFLYDKAAYENDDLSEISIDSLRPVDDQILTLARASAMNRFANYVTQRVSTTISNNGKNGLSVRVLSTLLDRYGKDLTADERLRLNDYALKNSARAADLRFFERLVQRSPDTLQRLVNYETMIERSRQTFDGPAVSYMAAYWLASTLPGLTLDFAHLLYDYARPQVNDSALGQSLDELYRLEIKDSTRIRAAVQTLQNANTAKGAVEISPGVFFTQNRLGSGATLFDQVINSNRGKVIYVLMVPNDEAGRQAAQDAQRLRSAYRPRDFALIYVPMPDTNKQVWPEIATRYNLTGDHLLLTDNQLFDAVERMRADGEISAMVINRTGKIIKRNAPLPADFEEAQKLLDKNL</sequence>
<name>A0A927ARD4_9BACT</name>
<reference evidence="2" key="1">
    <citation type="submission" date="2020-09" db="EMBL/GenBank/DDBJ databases">
        <authorList>
            <person name="Kim M.K."/>
        </authorList>
    </citation>
    <scope>NUCLEOTIDE SEQUENCE</scope>
    <source>
        <strain evidence="2">BT702</strain>
    </source>
</reference>
<protein>
    <recommendedName>
        <fullName evidence="4">Thioredoxin domain-containing protein</fullName>
    </recommendedName>
</protein>
<evidence type="ECO:0000313" key="2">
    <source>
        <dbReference type="EMBL" id="MBD2702086.1"/>
    </source>
</evidence>
<keyword evidence="3" id="KW-1185">Reference proteome</keyword>
<keyword evidence="1" id="KW-0732">Signal</keyword>